<reference evidence="4" key="1">
    <citation type="submission" date="2024-02" db="UniProtKB">
        <authorList>
            <consortium name="WormBaseParasite"/>
        </authorList>
    </citation>
    <scope>IDENTIFICATION</scope>
</reference>
<feature type="domain" description="aECM cysteine-cradle" evidence="2">
    <location>
        <begin position="386"/>
        <end position="438"/>
    </location>
</feature>
<evidence type="ECO:0000313" key="3">
    <source>
        <dbReference type="Proteomes" id="UP000887575"/>
    </source>
</evidence>
<keyword evidence="3" id="KW-1185">Reference proteome</keyword>
<proteinExistence type="predicted"/>
<sequence>MEEFRCVEEWVPVDSFGNILDEGAKEVQSTNPRFESSQFSDTPSSLFSEYIRAQKFQKGELKNKETQTVFRKKFHPPQQHGVKMLEAPKEMTELGPWERELLETLEEELATTIIPERNTNKETPIPNEMFGEKVTTEVAARSTNLFIPKTTTQTSTIRDVDEIKSLESTRTPSTQSTTTFLFPTKSPNKRNLHHDEEEKDESDDRQSLDFEDSVDSDDESAFQSDSRRFIETERFERARRRGYRGNRGNFRRASEYEDFYDDYEEPLRRQPARPPSRRRYPPYQEDFLVPAFEQFIARRRAPTRRYGPNYQFPLPALPVRVTPNPNHRSVRRGERVFPSPRPQVTALPIQPIPIAPSPQRVTPTLRQTTHNPQIPMGTGPSLEESTPENCNKMKQMAGDWGIVDVVGFSKSNCGVLRSFVPNYTCAEITHFIESCYRKNFFT</sequence>
<name>A0AAF3FBF8_9BILA</name>
<feature type="region of interest" description="Disordered" evidence="1">
    <location>
        <begin position="164"/>
        <end position="225"/>
    </location>
</feature>
<protein>
    <recommendedName>
        <fullName evidence="2">aECM cysteine-cradle domain-containing protein</fullName>
    </recommendedName>
</protein>
<feature type="compositionally biased region" description="Low complexity" evidence="1">
    <location>
        <begin position="168"/>
        <end position="184"/>
    </location>
</feature>
<organism evidence="3 4">
    <name type="scientific">Mesorhabditis belari</name>
    <dbReference type="NCBI Taxonomy" id="2138241"/>
    <lineage>
        <taxon>Eukaryota</taxon>
        <taxon>Metazoa</taxon>
        <taxon>Ecdysozoa</taxon>
        <taxon>Nematoda</taxon>
        <taxon>Chromadorea</taxon>
        <taxon>Rhabditida</taxon>
        <taxon>Rhabditina</taxon>
        <taxon>Rhabditomorpha</taxon>
        <taxon>Rhabditoidea</taxon>
        <taxon>Rhabditidae</taxon>
        <taxon>Mesorhabditinae</taxon>
        <taxon>Mesorhabditis</taxon>
    </lineage>
</organism>
<evidence type="ECO:0000313" key="4">
    <source>
        <dbReference type="WBParaSite" id="MBELARI_LOCUS4271"/>
    </source>
</evidence>
<dbReference type="InterPro" id="IPR055352">
    <property type="entry name" value="CCD_aECM"/>
</dbReference>
<evidence type="ECO:0000256" key="1">
    <source>
        <dbReference type="SAM" id="MobiDB-lite"/>
    </source>
</evidence>
<dbReference type="WBParaSite" id="MBELARI_LOCUS4271">
    <property type="protein sequence ID" value="MBELARI_LOCUS4271"/>
    <property type="gene ID" value="MBELARI_LOCUS4271"/>
</dbReference>
<dbReference type="Proteomes" id="UP000887575">
    <property type="component" value="Unassembled WGS sequence"/>
</dbReference>
<dbReference type="Pfam" id="PF23626">
    <property type="entry name" value="CCD_aECM"/>
    <property type="match status" value="1"/>
</dbReference>
<evidence type="ECO:0000259" key="2">
    <source>
        <dbReference type="Pfam" id="PF23626"/>
    </source>
</evidence>
<accession>A0AAF3FBF8</accession>
<dbReference type="PANTHER" id="PTHR37435">
    <property type="entry name" value="PROTEIN CBG14344"/>
    <property type="match status" value="1"/>
</dbReference>
<feature type="compositionally biased region" description="Acidic residues" evidence="1">
    <location>
        <begin position="209"/>
        <end position="220"/>
    </location>
</feature>
<dbReference type="PANTHER" id="PTHR37435:SF5">
    <property type="entry name" value="SECRETED PROTEIN"/>
    <property type="match status" value="1"/>
</dbReference>
<dbReference type="AlphaFoldDB" id="A0AAF3FBF8"/>